<dbReference type="Proteomes" id="UP000002230">
    <property type="component" value="Plasmid pFL6-60"/>
</dbReference>
<dbReference type="KEGG" id="etd:ETAF_ple031"/>
<dbReference type="AlphaFoldDB" id="A0A0H3DZC8"/>
<reference evidence="1 2" key="2">
    <citation type="journal article" date="2011" name="BMC Immunol.">
        <title>Comparison of static immersion and intravenous injection systems for exposure of zebrafish embryos to the natural pathogen Edwardsiella tarda.</title>
        <authorList>
            <person name="van Soest J.J."/>
            <person name="Stockhammer O.W."/>
            <person name="Ordas A."/>
            <person name="Bloemberg G.V."/>
            <person name="Spaink H.P."/>
            <person name="Meijer A.H."/>
        </authorList>
    </citation>
    <scope>NUCLEOTIDE SEQUENCE [LARGE SCALE GENOMIC DNA]</scope>
    <source>
        <strain evidence="1 2">FL6-60</strain>
        <plasmid evidence="1">pFL6-60</plasmid>
    </source>
</reference>
<dbReference type="EMBL" id="CP002155">
    <property type="protein sequence ID" value="ADM43347.1"/>
    <property type="molecule type" value="Genomic_DNA"/>
</dbReference>
<keyword evidence="2" id="KW-1185">Reference proteome</keyword>
<reference evidence="2" key="1">
    <citation type="submission" date="2010-08" db="EMBL/GenBank/DDBJ databases">
        <title>Genome comparisons of Edwardsiella bacteria analysed using deep sequencing technology.</title>
        <authorList>
            <person name="van Soest J.J."/>
            <person name="Henkel C.V."/>
            <person name="Jansen H.J."/>
            <person name="van den Hondel C.A.M.J.J."/>
            <person name="Bloemberg G.V."/>
            <person name="Meijer A.H."/>
            <person name="Spaink H.P."/>
        </authorList>
    </citation>
    <scope>NUCLEOTIDE SEQUENCE [LARGE SCALE GENOMIC DNA]</scope>
    <source>
        <strain evidence="2">FL6-60</strain>
        <plasmid evidence="2">pFL6-60</plasmid>
    </source>
</reference>
<sequence>MSYSTVISVWPGEKSEKMEELQNAWGSAPVIWNDMAVRYLGMARNSYTWEIDKVWPLPKRMDIPEHNRAVLAMTYDNMIVVREDYARAAQCIRQYLIDFPVDERYVNHWPRIAEIFESNPESPAIGLWLTSVCENPFAGEWNEDADEYDQQDWSKYWNVFEWLDAGASKGE</sequence>
<keyword evidence="1" id="KW-0614">Plasmid</keyword>
<gene>
    <name evidence="1" type="ordered locus">ETAF_ple031</name>
</gene>
<protein>
    <submittedName>
        <fullName evidence="1">Uncharacterized protein</fullName>
    </submittedName>
</protein>
<name>A0A0H3DZC8_EDWTF</name>
<organism evidence="1 2">
    <name type="scientific">Edwardsiella tarda (strain FL6-60)</name>
    <dbReference type="NCBI Taxonomy" id="718251"/>
    <lineage>
        <taxon>Bacteria</taxon>
        <taxon>Pseudomonadati</taxon>
        <taxon>Pseudomonadota</taxon>
        <taxon>Gammaproteobacteria</taxon>
        <taxon>Enterobacterales</taxon>
        <taxon>Hafniaceae</taxon>
        <taxon>Edwardsiella</taxon>
    </lineage>
</organism>
<dbReference type="HOGENOM" id="CLU_1560535_0_0_6"/>
<accession>A0A0H3DZC8</accession>
<evidence type="ECO:0000313" key="1">
    <source>
        <dbReference type="EMBL" id="ADM43347.1"/>
    </source>
</evidence>
<geneLocation type="plasmid" evidence="1 2">
    <name>pFL6-60</name>
</geneLocation>
<evidence type="ECO:0000313" key="2">
    <source>
        <dbReference type="Proteomes" id="UP000002230"/>
    </source>
</evidence>
<proteinExistence type="predicted"/>